<feature type="domain" description="SH3b" evidence="2">
    <location>
        <begin position="154"/>
        <end position="219"/>
    </location>
</feature>
<feature type="signal peptide" evidence="1">
    <location>
        <begin position="1"/>
        <end position="25"/>
    </location>
</feature>
<evidence type="ECO:0000313" key="4">
    <source>
        <dbReference type="Proteomes" id="UP000010121"/>
    </source>
</evidence>
<dbReference type="OrthoDB" id="964913at2"/>
<keyword evidence="1" id="KW-0732">Signal</keyword>
<comment type="caution">
    <text evidence="3">The sequence shown here is derived from an EMBL/GenBank/DDBJ whole genome shotgun (WGS) entry which is preliminary data.</text>
</comment>
<dbReference type="Gene3D" id="2.30.30.40">
    <property type="entry name" value="SH3 Domains"/>
    <property type="match status" value="1"/>
</dbReference>
<organism evidence="3 4">
    <name type="scientific">Rhodobacter ferrooxidans</name>
    <dbReference type="NCBI Taxonomy" id="371731"/>
    <lineage>
        <taxon>Bacteria</taxon>
        <taxon>Pseudomonadati</taxon>
        <taxon>Pseudomonadota</taxon>
        <taxon>Alphaproteobacteria</taxon>
        <taxon>Rhodobacterales</taxon>
        <taxon>Rhodobacter group</taxon>
        <taxon>Rhodobacter</taxon>
    </lineage>
</organism>
<protein>
    <submittedName>
        <fullName evidence="3">SH3 type 3 domain protein</fullName>
    </submittedName>
</protein>
<dbReference type="AlphaFoldDB" id="C8S418"/>
<proteinExistence type="predicted"/>
<dbReference type="SMART" id="SM00287">
    <property type="entry name" value="SH3b"/>
    <property type="match status" value="1"/>
</dbReference>
<dbReference type="Pfam" id="PF08239">
    <property type="entry name" value="SH3_3"/>
    <property type="match status" value="1"/>
</dbReference>
<reference evidence="3 4" key="1">
    <citation type="submission" date="2009-08" db="EMBL/GenBank/DDBJ databases">
        <title>The draft genome of Rhodobacter sp. SW2.</title>
        <authorList>
            <consortium name="US DOE Joint Genome Institute (JGI-PGF)"/>
            <person name="Lucas S."/>
            <person name="Copeland A."/>
            <person name="Lapidus A."/>
            <person name="Glavina del Rio T."/>
            <person name="Tice H."/>
            <person name="Bruce D."/>
            <person name="Goodwin L."/>
            <person name="Pitluck S."/>
            <person name="Larimer F."/>
            <person name="Land M.L."/>
            <person name="Hauser L."/>
            <person name="Emerson D."/>
        </authorList>
    </citation>
    <scope>NUCLEOTIDE SEQUENCE [LARGE SCALE GENOMIC DNA]</scope>
    <source>
        <strain evidence="3 4">SW2</strain>
    </source>
</reference>
<dbReference type="Gene3D" id="2.60.120.380">
    <property type="match status" value="1"/>
</dbReference>
<dbReference type="Proteomes" id="UP000010121">
    <property type="component" value="Unassembled WGS sequence"/>
</dbReference>
<evidence type="ECO:0000259" key="2">
    <source>
        <dbReference type="SMART" id="SM00287"/>
    </source>
</evidence>
<sequence length="334" mass="35029">MNGLRQARSATLALLMLLASSPIQAQDSQRVSFPRGDDGATLTGRIRGYEDVTYLLGASAGQQLRVEMSTSNASAYFNVTAPGADAAMFIGSSEGSSMTAVLPTSGDYRVQVYLMRNAARRNEVADYTVSLRITGAASAGDYADGDAGGPDFWKVTGLATGDTLNLRAGPSTGDAVLGRLLAGAVVRNLGCRGGTGQRWCKVESGGLRGWVAGRYLRETASPAPVPPATRPRPVANGVLGNGEPFTATGKVPCAINRGQPTGQCAFGVIRPLPNEANLWIAMGNGKERYILFQGGIPAFTDADAAMTYEKDADLFLIRIGTERYEIPEAVLNGG</sequence>
<evidence type="ECO:0000256" key="1">
    <source>
        <dbReference type="SAM" id="SignalP"/>
    </source>
</evidence>
<name>C8S418_9RHOB</name>
<feature type="chain" id="PRO_5002991864" evidence="1">
    <location>
        <begin position="26"/>
        <end position="334"/>
    </location>
</feature>
<dbReference type="EMBL" id="ACYY01000022">
    <property type="protein sequence ID" value="EEW24280.1"/>
    <property type="molecule type" value="Genomic_DNA"/>
</dbReference>
<gene>
    <name evidence="3" type="ORF">Rsw2DRAFT_2796</name>
</gene>
<keyword evidence="4" id="KW-1185">Reference proteome</keyword>
<dbReference type="STRING" id="371731.Rsw2DRAFT_2796"/>
<accession>C8S418</accession>
<dbReference type="InterPro" id="IPR003646">
    <property type="entry name" value="SH3-like_bac-type"/>
</dbReference>
<dbReference type="eggNOG" id="COG4991">
    <property type="taxonomic scope" value="Bacteria"/>
</dbReference>
<evidence type="ECO:0000313" key="3">
    <source>
        <dbReference type="EMBL" id="EEW24280.1"/>
    </source>
</evidence>